<dbReference type="EC" id="2.4.-.-" evidence="4"/>
<evidence type="ECO:0000256" key="1">
    <source>
        <dbReference type="ARBA" id="ARBA00022676"/>
    </source>
</evidence>
<organism evidence="4 5">
    <name type="scientific">Candidatus Colimorpha enterica</name>
    <dbReference type="NCBI Taxonomy" id="3083063"/>
    <lineage>
        <taxon>Bacteria</taxon>
        <taxon>Pseudomonadati</taxon>
        <taxon>Bacteroidota</taxon>
        <taxon>Bacteroidia</taxon>
        <taxon>Bacteroidales</taxon>
        <taxon>Candidatus Colimorpha</taxon>
    </lineage>
</organism>
<accession>A0AAE3K065</accession>
<gene>
    <name evidence="4" type="ORF">MR241_04965</name>
</gene>
<proteinExistence type="predicted"/>
<dbReference type="Proteomes" id="UP001139365">
    <property type="component" value="Unassembled WGS sequence"/>
</dbReference>
<evidence type="ECO:0000313" key="5">
    <source>
        <dbReference type="Proteomes" id="UP001139365"/>
    </source>
</evidence>
<protein>
    <submittedName>
        <fullName evidence="4">Glycosyltransferase</fullName>
        <ecNumber evidence="4">2.4.-.-</ecNumber>
    </submittedName>
</protein>
<dbReference type="PANTHER" id="PTHR22916:SF51">
    <property type="entry name" value="GLYCOSYLTRANSFERASE EPSH-RELATED"/>
    <property type="match status" value="1"/>
</dbReference>
<name>A0AAE3K065_9BACT</name>
<dbReference type="EMBL" id="JALEMU010000076">
    <property type="protein sequence ID" value="MCI5755627.1"/>
    <property type="molecule type" value="Genomic_DNA"/>
</dbReference>
<keyword evidence="2 4" id="KW-0808">Transferase</keyword>
<dbReference type="AlphaFoldDB" id="A0AAE3K065"/>
<dbReference type="SUPFAM" id="SSF53448">
    <property type="entry name" value="Nucleotide-diphospho-sugar transferases"/>
    <property type="match status" value="1"/>
</dbReference>
<keyword evidence="1 4" id="KW-0328">Glycosyltransferase</keyword>
<comment type="caution">
    <text evidence="4">The sequence shown here is derived from an EMBL/GenBank/DDBJ whole genome shotgun (WGS) entry which is preliminary data.</text>
</comment>
<dbReference type="InterPro" id="IPR001173">
    <property type="entry name" value="Glyco_trans_2-like"/>
</dbReference>
<dbReference type="GO" id="GO:0016758">
    <property type="term" value="F:hexosyltransferase activity"/>
    <property type="evidence" value="ECO:0007669"/>
    <property type="project" value="UniProtKB-ARBA"/>
</dbReference>
<dbReference type="Pfam" id="PF00535">
    <property type="entry name" value="Glycos_transf_2"/>
    <property type="match status" value="1"/>
</dbReference>
<dbReference type="PANTHER" id="PTHR22916">
    <property type="entry name" value="GLYCOSYLTRANSFERASE"/>
    <property type="match status" value="1"/>
</dbReference>
<dbReference type="InterPro" id="IPR029044">
    <property type="entry name" value="Nucleotide-diphossugar_trans"/>
</dbReference>
<feature type="domain" description="Glycosyltransferase 2-like" evidence="3">
    <location>
        <begin position="6"/>
        <end position="170"/>
    </location>
</feature>
<dbReference type="CDD" id="cd00761">
    <property type="entry name" value="Glyco_tranf_GTA_type"/>
    <property type="match status" value="1"/>
</dbReference>
<reference evidence="4 5" key="1">
    <citation type="submission" date="2022-03" db="EMBL/GenBank/DDBJ databases">
        <title>Metagenome-assembled genomes from swine fecal metagenomes.</title>
        <authorList>
            <person name="Holman D.B."/>
            <person name="Kommadath A."/>
        </authorList>
    </citation>
    <scope>NUCLEOTIDE SEQUENCE [LARGE SCALE GENOMIC DNA]</scope>
    <source>
        <strain evidence="4">SUG147</strain>
    </source>
</reference>
<dbReference type="Gene3D" id="3.90.550.10">
    <property type="entry name" value="Spore Coat Polysaccharide Biosynthesis Protein SpsA, Chain A"/>
    <property type="match status" value="1"/>
</dbReference>
<evidence type="ECO:0000259" key="3">
    <source>
        <dbReference type="Pfam" id="PF00535"/>
    </source>
</evidence>
<evidence type="ECO:0000256" key="2">
    <source>
        <dbReference type="ARBA" id="ARBA00022679"/>
    </source>
</evidence>
<sequence>MDVKVSIIVPVYNVEKYLPRCVASLRAQTLADIEIILVDDGSPDGCPQMCDHFAAEDARIRVVHKANGGVSDARNAGIAAARGKYLAFVDSDDFAEPEMFGTMLETAVSHDCDVVMCDCMKDFPDKSTLFSQNIAEGLYDRAKLETEYLPKLIMQSDLTYPPAISNCLMLIRSELIRENNLRYPVGIRISEDLFFGACVMYRAQKFYYLKNRAFYHYFVANTGSATKKSDTALWDNYERLLDRLHEEFGNRTDFDFSEQLGHTALFFALNTIGQTAGYAIPLKDKSKIAGRVAKSSRVKAAMKTIGSLTVPAKLKCETMLLGSPLTARVLMKYLTDRK</sequence>
<evidence type="ECO:0000313" key="4">
    <source>
        <dbReference type="EMBL" id="MCI5755627.1"/>
    </source>
</evidence>